<feature type="domain" description="4'-phosphopantetheinyl transferase N-terminal" evidence="7">
    <location>
        <begin position="39"/>
        <end position="118"/>
    </location>
</feature>
<evidence type="ECO:0000256" key="5">
    <source>
        <dbReference type="ARBA" id="ARBA00022842"/>
    </source>
</evidence>
<evidence type="ECO:0000259" key="6">
    <source>
        <dbReference type="Pfam" id="PF01648"/>
    </source>
</evidence>
<dbReference type="GO" id="GO:0008897">
    <property type="term" value="F:holo-[acyl-carrier-protein] synthase activity"/>
    <property type="evidence" value="ECO:0007669"/>
    <property type="project" value="InterPro"/>
</dbReference>
<sequence length="249" mass="28338">MLSPHQLWRPPPRQLTLEDTVVHIWSAVLDLPQARTSELAEACSPEEHARARRFRFEQHKQRFLARRGILRTILSRYGAGAPQHQRFTSTTYGRPALEPLPDQPAVEFNTSHSQALFLCAVARTLTVGVDVEFVRAMRDAEQVAARFFAPGEYAAWRSLSGQDRLEGFFVCWTRKEAYIKATGEGLTRPLDSFEVSLRPEERPRLLHDARDPQNVSRFGFHDLRPAAGYVASLAVQGRNASIECWQWDA</sequence>
<keyword evidence="3 8" id="KW-0808">Transferase</keyword>
<dbReference type="GO" id="GO:0006633">
    <property type="term" value="P:fatty acid biosynthetic process"/>
    <property type="evidence" value="ECO:0007669"/>
    <property type="project" value="InterPro"/>
</dbReference>
<comment type="similarity">
    <text evidence="2">Belongs to the P-Pant transferase superfamily. Gsp/Sfp/HetI/AcpT family.</text>
</comment>
<dbReference type="Pfam" id="PF22624">
    <property type="entry name" value="AASDHPPT_N"/>
    <property type="match status" value="1"/>
</dbReference>
<dbReference type="InterPro" id="IPR037143">
    <property type="entry name" value="4-PPantetheinyl_Trfase_dom_sf"/>
</dbReference>
<evidence type="ECO:0000259" key="7">
    <source>
        <dbReference type="Pfam" id="PF22624"/>
    </source>
</evidence>
<dbReference type="SUPFAM" id="SSF56214">
    <property type="entry name" value="4'-phosphopantetheinyl transferase"/>
    <property type="match status" value="2"/>
</dbReference>
<evidence type="ECO:0000256" key="2">
    <source>
        <dbReference type="ARBA" id="ARBA00010990"/>
    </source>
</evidence>
<dbReference type="Gene3D" id="3.90.470.20">
    <property type="entry name" value="4'-phosphopantetheinyl transferase domain"/>
    <property type="match status" value="2"/>
</dbReference>
<evidence type="ECO:0000256" key="1">
    <source>
        <dbReference type="ARBA" id="ARBA00001946"/>
    </source>
</evidence>
<reference evidence="8" key="1">
    <citation type="submission" date="2020-02" db="EMBL/GenBank/DDBJ databases">
        <authorList>
            <person name="Meier V. D."/>
        </authorList>
    </citation>
    <scope>NUCLEOTIDE SEQUENCE</scope>
    <source>
        <strain evidence="8">AVDCRST_MAG26</strain>
    </source>
</reference>
<dbReference type="InterPro" id="IPR050559">
    <property type="entry name" value="P-Pant_transferase_sf"/>
</dbReference>
<feature type="domain" description="4'-phosphopantetheinyl transferase" evidence="6">
    <location>
        <begin position="127"/>
        <end position="231"/>
    </location>
</feature>
<dbReference type="InterPro" id="IPR008278">
    <property type="entry name" value="4-PPantetheinyl_Trfase_dom"/>
</dbReference>
<evidence type="ECO:0000313" key="8">
    <source>
        <dbReference type="EMBL" id="CAA9236157.1"/>
    </source>
</evidence>
<keyword evidence="5" id="KW-0460">Magnesium</keyword>
<dbReference type="NCBIfam" id="TIGR00556">
    <property type="entry name" value="pantethn_trn"/>
    <property type="match status" value="1"/>
</dbReference>
<evidence type="ECO:0000256" key="3">
    <source>
        <dbReference type="ARBA" id="ARBA00022679"/>
    </source>
</evidence>
<dbReference type="EMBL" id="CADCTK010000282">
    <property type="protein sequence ID" value="CAA9236157.1"/>
    <property type="molecule type" value="Genomic_DNA"/>
</dbReference>
<dbReference type="InterPro" id="IPR055066">
    <property type="entry name" value="AASDHPPT_N"/>
</dbReference>
<organism evidence="8">
    <name type="scientific">uncultured Chloroflexia bacterium</name>
    <dbReference type="NCBI Taxonomy" id="1672391"/>
    <lineage>
        <taxon>Bacteria</taxon>
        <taxon>Bacillati</taxon>
        <taxon>Chloroflexota</taxon>
        <taxon>Chloroflexia</taxon>
        <taxon>environmental samples</taxon>
    </lineage>
</organism>
<dbReference type="EC" id="2.7.8.-" evidence="8"/>
<dbReference type="GO" id="GO:0000287">
    <property type="term" value="F:magnesium ion binding"/>
    <property type="evidence" value="ECO:0007669"/>
    <property type="project" value="InterPro"/>
</dbReference>
<dbReference type="Pfam" id="PF01648">
    <property type="entry name" value="ACPS"/>
    <property type="match status" value="1"/>
</dbReference>
<dbReference type="InterPro" id="IPR004568">
    <property type="entry name" value="Ppantetheine-prot_Trfase_dom"/>
</dbReference>
<gene>
    <name evidence="8" type="ORF">AVDCRST_MAG26-1208</name>
</gene>
<dbReference type="GO" id="GO:0005829">
    <property type="term" value="C:cytosol"/>
    <property type="evidence" value="ECO:0007669"/>
    <property type="project" value="TreeGrafter"/>
</dbReference>
<dbReference type="PANTHER" id="PTHR12215">
    <property type="entry name" value="PHOSPHOPANTETHEINE TRANSFERASE"/>
    <property type="match status" value="1"/>
</dbReference>
<evidence type="ECO:0000256" key="4">
    <source>
        <dbReference type="ARBA" id="ARBA00022723"/>
    </source>
</evidence>
<dbReference type="GO" id="GO:0019878">
    <property type="term" value="P:lysine biosynthetic process via aminoadipic acid"/>
    <property type="evidence" value="ECO:0007669"/>
    <property type="project" value="TreeGrafter"/>
</dbReference>
<dbReference type="AlphaFoldDB" id="A0A6J4HZU5"/>
<keyword evidence="4" id="KW-0479">Metal-binding</keyword>
<dbReference type="PANTHER" id="PTHR12215:SF10">
    <property type="entry name" value="L-AMINOADIPATE-SEMIALDEHYDE DEHYDROGENASE-PHOSPHOPANTETHEINYL TRANSFERASE"/>
    <property type="match status" value="1"/>
</dbReference>
<comment type="cofactor">
    <cofactor evidence="1">
        <name>Mg(2+)</name>
        <dbReference type="ChEBI" id="CHEBI:18420"/>
    </cofactor>
</comment>
<proteinExistence type="inferred from homology"/>
<name>A0A6J4HZU5_9CHLR</name>
<protein>
    <submittedName>
        <fullName evidence="8">4'-phosphopantetheinyl transferase</fullName>
        <ecNumber evidence="8">2.7.8.-</ecNumber>
    </submittedName>
</protein>
<accession>A0A6J4HZU5</accession>